<gene>
    <name evidence="5" type="ORF">KNW02_01980</name>
</gene>
<protein>
    <submittedName>
        <fullName evidence="5">GntR family transcriptional regulator</fullName>
    </submittedName>
</protein>
<keyword evidence="6" id="KW-1185">Reference proteome</keyword>
<dbReference type="SMART" id="SM00866">
    <property type="entry name" value="UTRA"/>
    <property type="match status" value="1"/>
</dbReference>
<accession>A0ABS6AGT0</accession>
<evidence type="ECO:0000256" key="3">
    <source>
        <dbReference type="ARBA" id="ARBA00023163"/>
    </source>
</evidence>
<dbReference type="PANTHER" id="PTHR44846:SF16">
    <property type="entry name" value="TRANSCRIPTIONAL REGULATOR PHNF-RELATED"/>
    <property type="match status" value="1"/>
</dbReference>
<evidence type="ECO:0000256" key="2">
    <source>
        <dbReference type="ARBA" id="ARBA00023125"/>
    </source>
</evidence>
<reference evidence="5" key="1">
    <citation type="submission" date="2021-06" db="EMBL/GenBank/DDBJ databases">
        <title>Paracoccus bacterium XHP0099 sp. nov., isolated from the surface waters of the Yellow Sea.</title>
        <authorList>
            <person name="Xue H."/>
            <person name="Zhang D."/>
        </authorList>
    </citation>
    <scope>NUCLEOTIDE SEQUENCE</scope>
    <source>
        <strain evidence="5">XHP0099</strain>
    </source>
</reference>
<dbReference type="Proteomes" id="UP001166191">
    <property type="component" value="Unassembled WGS sequence"/>
</dbReference>
<dbReference type="RefSeq" id="WP_216031581.1">
    <property type="nucleotide sequence ID" value="NZ_JAHKNG010000002.1"/>
</dbReference>
<dbReference type="CDD" id="cd07377">
    <property type="entry name" value="WHTH_GntR"/>
    <property type="match status" value="1"/>
</dbReference>
<dbReference type="PROSITE" id="PS50949">
    <property type="entry name" value="HTH_GNTR"/>
    <property type="match status" value="1"/>
</dbReference>
<dbReference type="SMART" id="SM00345">
    <property type="entry name" value="HTH_GNTR"/>
    <property type="match status" value="1"/>
</dbReference>
<comment type="caution">
    <text evidence="5">The sequence shown here is derived from an EMBL/GenBank/DDBJ whole genome shotgun (WGS) entry which is preliminary data.</text>
</comment>
<evidence type="ECO:0000313" key="6">
    <source>
        <dbReference type="Proteomes" id="UP001166191"/>
    </source>
</evidence>
<dbReference type="InterPro" id="IPR011663">
    <property type="entry name" value="UTRA"/>
</dbReference>
<dbReference type="PANTHER" id="PTHR44846">
    <property type="entry name" value="MANNOSYL-D-GLYCERATE TRANSPORT/METABOLISM SYSTEM REPRESSOR MNGR-RELATED"/>
    <property type="match status" value="1"/>
</dbReference>
<name>A0ABS6AGT0_9RHOB</name>
<dbReference type="InterPro" id="IPR000524">
    <property type="entry name" value="Tscrpt_reg_HTH_GntR"/>
</dbReference>
<dbReference type="EMBL" id="JAHKNG010000002">
    <property type="protein sequence ID" value="MBU3028885.1"/>
    <property type="molecule type" value="Genomic_DNA"/>
</dbReference>
<evidence type="ECO:0000259" key="4">
    <source>
        <dbReference type="PROSITE" id="PS50949"/>
    </source>
</evidence>
<dbReference type="Pfam" id="PF00392">
    <property type="entry name" value="GntR"/>
    <property type="match status" value="1"/>
</dbReference>
<keyword evidence="1" id="KW-0805">Transcription regulation</keyword>
<proteinExistence type="predicted"/>
<dbReference type="InterPro" id="IPR050679">
    <property type="entry name" value="Bact_HTH_transcr_reg"/>
</dbReference>
<sequence>MSRHDEIRQEMLRRINDGEWPVGSDIPHEMVLTEEFGAARGTVRRALSTLVEQGLIERRKRAGSRVVGQTSQTSKLHIPLIREEIESRGHAYSYRLLEREVKPGLHGIGTRNGLLWVRCLHLADGAPFQLEHRTINLDTLPQAAEQPFRVTGPNEWLVREVPATRVITRISAAAAEAEIAEILAVPEHAPLLIVSRETFMGEAHLTEARLSHPAEQYQVTTLSI</sequence>
<keyword evidence="2" id="KW-0238">DNA-binding</keyword>
<keyword evidence="3" id="KW-0804">Transcription</keyword>
<evidence type="ECO:0000313" key="5">
    <source>
        <dbReference type="EMBL" id="MBU3028885.1"/>
    </source>
</evidence>
<dbReference type="Pfam" id="PF07702">
    <property type="entry name" value="UTRA"/>
    <property type="match status" value="1"/>
</dbReference>
<feature type="domain" description="HTH gntR-type" evidence="4">
    <location>
        <begin position="1"/>
        <end position="69"/>
    </location>
</feature>
<evidence type="ECO:0000256" key="1">
    <source>
        <dbReference type="ARBA" id="ARBA00023015"/>
    </source>
</evidence>
<organism evidence="5 6">
    <name type="scientific">Paracoccus marinaquae</name>
    <dbReference type="NCBI Taxonomy" id="2841926"/>
    <lineage>
        <taxon>Bacteria</taxon>
        <taxon>Pseudomonadati</taxon>
        <taxon>Pseudomonadota</taxon>
        <taxon>Alphaproteobacteria</taxon>
        <taxon>Rhodobacterales</taxon>
        <taxon>Paracoccaceae</taxon>
        <taxon>Paracoccus</taxon>
    </lineage>
</organism>